<dbReference type="PANTHER" id="PTHR34858:SF1">
    <property type="entry name" value="CYSO-CYSTEINE PEPTIDASE"/>
    <property type="match status" value="1"/>
</dbReference>
<gene>
    <name evidence="7" type="ordered locus">Ferp_0703</name>
</gene>
<protein>
    <submittedName>
        <fullName evidence="7">Mov34/MPN/PAD-1 family protein</fullName>
    </submittedName>
</protein>
<dbReference type="InterPro" id="IPR028090">
    <property type="entry name" value="JAB_dom_prok"/>
</dbReference>
<dbReference type="Proteomes" id="UP000002613">
    <property type="component" value="Chromosome"/>
</dbReference>
<feature type="domain" description="JAB1/MPN/MOV34 metalloenzyme" evidence="6">
    <location>
        <begin position="1"/>
        <end position="130"/>
    </location>
</feature>
<evidence type="ECO:0000256" key="3">
    <source>
        <dbReference type="ARBA" id="ARBA00022801"/>
    </source>
</evidence>
<dbReference type="AlphaFoldDB" id="D3RWL0"/>
<evidence type="ECO:0000313" key="7">
    <source>
        <dbReference type="EMBL" id="ADC64873.1"/>
    </source>
</evidence>
<dbReference type="GO" id="GO:0008270">
    <property type="term" value="F:zinc ion binding"/>
    <property type="evidence" value="ECO:0007669"/>
    <property type="project" value="TreeGrafter"/>
</dbReference>
<evidence type="ECO:0000256" key="5">
    <source>
        <dbReference type="ARBA" id="ARBA00023049"/>
    </source>
</evidence>
<keyword evidence="2" id="KW-0479">Metal-binding</keyword>
<reference evidence="7 8" key="2">
    <citation type="journal article" date="2011" name="Stand. Genomic Sci.">
        <title>Complete genome sequence of Ferroglobus placidus AEDII12DO.</title>
        <authorList>
            <person name="Anderson I."/>
            <person name="Risso C."/>
            <person name="Holmes D."/>
            <person name="Lucas S."/>
            <person name="Copeland A."/>
            <person name="Lapidus A."/>
            <person name="Cheng J.F."/>
            <person name="Bruce D."/>
            <person name="Goodwin L."/>
            <person name="Pitluck S."/>
            <person name="Saunders E."/>
            <person name="Brettin T."/>
            <person name="Detter J.C."/>
            <person name="Han C."/>
            <person name="Tapia R."/>
            <person name="Larimer F."/>
            <person name="Land M."/>
            <person name="Hauser L."/>
            <person name="Woyke T."/>
            <person name="Lovley D."/>
            <person name="Kyrpides N."/>
            <person name="Ivanova N."/>
        </authorList>
    </citation>
    <scope>NUCLEOTIDE SEQUENCE [LARGE SCALE GENOMIC DNA]</scope>
    <source>
        <strain evidence="8">DSM 10642 / AEDII12DO</strain>
    </source>
</reference>
<dbReference type="SMART" id="SM00232">
    <property type="entry name" value="JAB_MPN"/>
    <property type="match status" value="1"/>
</dbReference>
<proteinExistence type="predicted"/>
<keyword evidence="1" id="KW-0645">Protease</keyword>
<keyword evidence="5" id="KW-0482">Metalloprotease</keyword>
<accession>D3RWL0</accession>
<evidence type="ECO:0000256" key="4">
    <source>
        <dbReference type="ARBA" id="ARBA00022833"/>
    </source>
</evidence>
<evidence type="ECO:0000256" key="2">
    <source>
        <dbReference type="ARBA" id="ARBA00022723"/>
    </source>
</evidence>
<dbReference type="GO" id="GO:0008235">
    <property type="term" value="F:metalloexopeptidase activity"/>
    <property type="evidence" value="ECO:0007669"/>
    <property type="project" value="TreeGrafter"/>
</dbReference>
<name>D3RWL0_FERPA</name>
<dbReference type="EMBL" id="CP001899">
    <property type="protein sequence ID" value="ADC64873.1"/>
    <property type="molecule type" value="Genomic_DNA"/>
</dbReference>
<evidence type="ECO:0000259" key="6">
    <source>
        <dbReference type="SMART" id="SM00232"/>
    </source>
</evidence>
<keyword evidence="3" id="KW-0378">Hydrolase</keyword>
<dbReference type="HOGENOM" id="CLU_116765_4_2_2"/>
<organism evidence="7 8">
    <name type="scientific">Ferroglobus placidus (strain DSM 10642 / AEDII12DO)</name>
    <dbReference type="NCBI Taxonomy" id="589924"/>
    <lineage>
        <taxon>Archaea</taxon>
        <taxon>Methanobacteriati</taxon>
        <taxon>Methanobacteriota</taxon>
        <taxon>Archaeoglobi</taxon>
        <taxon>Archaeoglobales</taxon>
        <taxon>Archaeoglobaceae</taxon>
        <taxon>Ferroglobus</taxon>
    </lineage>
</organism>
<dbReference type="PANTHER" id="PTHR34858">
    <property type="entry name" value="CYSO-CYSTEINE PEPTIDASE"/>
    <property type="match status" value="1"/>
</dbReference>
<dbReference type="SUPFAM" id="SSF102712">
    <property type="entry name" value="JAB1/MPN domain"/>
    <property type="match status" value="1"/>
</dbReference>
<dbReference type="PaxDb" id="589924-Ferp_0703"/>
<dbReference type="CDD" id="cd08070">
    <property type="entry name" value="MPN_like"/>
    <property type="match status" value="1"/>
</dbReference>
<dbReference type="GO" id="GO:0006508">
    <property type="term" value="P:proteolysis"/>
    <property type="evidence" value="ECO:0007669"/>
    <property type="project" value="UniProtKB-KW"/>
</dbReference>
<dbReference type="InterPro" id="IPR000555">
    <property type="entry name" value="JAMM/MPN+_dom"/>
</dbReference>
<evidence type="ECO:0000256" key="1">
    <source>
        <dbReference type="ARBA" id="ARBA00022670"/>
    </source>
</evidence>
<keyword evidence="8" id="KW-1185">Reference proteome</keyword>
<dbReference type="STRING" id="589924.Ferp_0703"/>
<dbReference type="eggNOG" id="arCOG01138">
    <property type="taxonomic scope" value="Archaea"/>
</dbReference>
<keyword evidence="4" id="KW-0862">Zinc</keyword>
<dbReference type="KEGG" id="fpl:Ferp_0703"/>
<reference evidence="8" key="1">
    <citation type="submission" date="2010-02" db="EMBL/GenBank/DDBJ databases">
        <title>Complete sequence of Ferroglobus placidus DSM 10642.</title>
        <authorList>
            <consortium name="US DOE Joint Genome Institute"/>
            <person name="Lucas S."/>
            <person name="Copeland A."/>
            <person name="Lapidus A."/>
            <person name="Cheng J.-F."/>
            <person name="Bruce D."/>
            <person name="Goodwin L."/>
            <person name="Pitluck S."/>
            <person name="Saunders E."/>
            <person name="Brettin T."/>
            <person name="Detter J.C."/>
            <person name="Han C."/>
            <person name="Tapia R."/>
            <person name="Larimer F."/>
            <person name="Land M."/>
            <person name="Hauser L."/>
            <person name="Kyrpides N."/>
            <person name="Ivanova N."/>
            <person name="Holmes D."/>
            <person name="Lovley D."/>
            <person name="Kyrpides N."/>
            <person name="Anderson I.J."/>
            <person name="Woyke T."/>
        </authorList>
    </citation>
    <scope>NUCLEOTIDE SEQUENCE [LARGE SCALE GENOMIC DNA]</scope>
    <source>
        <strain evidence="8">DSM 10642 / AEDII12DO</strain>
    </source>
</reference>
<dbReference type="Gene3D" id="3.40.140.10">
    <property type="entry name" value="Cytidine Deaminase, domain 2"/>
    <property type="match status" value="1"/>
</dbReference>
<dbReference type="InterPro" id="IPR051929">
    <property type="entry name" value="VirAsm_ModProt"/>
</dbReference>
<evidence type="ECO:0000313" key="8">
    <source>
        <dbReference type="Proteomes" id="UP000002613"/>
    </source>
</evidence>
<dbReference type="Pfam" id="PF14464">
    <property type="entry name" value="Prok-JAB"/>
    <property type="match status" value="1"/>
</dbReference>
<sequence>MKLIVTENIYRFLNSVKPKGNEIERCGLLLGKKEEDYFVDEVYEVRNVKSSTSEFELDAAEALKIFEHAESVSKEVVGVWHTHPFWKAYPSAKDVSGMKIFPGVWVIVSREEIRAFVLEGEIREVEIVIA</sequence>